<evidence type="ECO:0000256" key="1">
    <source>
        <dbReference type="SAM" id="Coils"/>
    </source>
</evidence>
<evidence type="ECO:0000256" key="3">
    <source>
        <dbReference type="SAM" id="SignalP"/>
    </source>
</evidence>
<feature type="chain" id="PRO_5042995008" evidence="3">
    <location>
        <begin position="18"/>
        <end position="626"/>
    </location>
</feature>
<evidence type="ECO:0000313" key="4">
    <source>
        <dbReference type="EMBL" id="KAK7077356.1"/>
    </source>
</evidence>
<gene>
    <name evidence="4" type="ORF">SK128_022055</name>
</gene>
<keyword evidence="3" id="KW-0732">Signal</keyword>
<feature type="non-terminal residue" evidence="4">
    <location>
        <position position="1"/>
    </location>
</feature>
<comment type="caution">
    <text evidence="4">The sequence shown here is derived from an EMBL/GenBank/DDBJ whole genome shotgun (WGS) entry which is preliminary data.</text>
</comment>
<feature type="region of interest" description="Disordered" evidence="2">
    <location>
        <begin position="459"/>
        <end position="531"/>
    </location>
</feature>
<protein>
    <submittedName>
        <fullName evidence="4">Uncharacterized protein</fullName>
    </submittedName>
</protein>
<evidence type="ECO:0000256" key="2">
    <source>
        <dbReference type="SAM" id="MobiDB-lite"/>
    </source>
</evidence>
<dbReference type="Proteomes" id="UP001381693">
    <property type="component" value="Unassembled WGS sequence"/>
</dbReference>
<dbReference type="AlphaFoldDB" id="A0AAN8X3N6"/>
<keyword evidence="1" id="KW-0175">Coiled coil</keyword>
<accession>A0AAN8X3N6</accession>
<feature type="compositionally biased region" description="Low complexity" evidence="2">
    <location>
        <begin position="474"/>
        <end position="504"/>
    </location>
</feature>
<name>A0AAN8X3N6_HALRR</name>
<sequence length="626" mass="70732">MFFVALLLFNKVTEVNSQEFSCTEQGGLCLPKNSSKRECLLNIGRTGCEQRQTCCLKLKKSSDFIASKDQLGKSKFRSMKNKSEIKNDRNLQRRKRQTNITKGEKSNRKKVMEIDNEYLTRKKDILIDKNIGTSHEYIDETNYFRKKTDSKEKNRPVYISKFVTKKKLKKTTNINSENAREFRRITVSKDITKKSKKKKQNSSTWKSNGKRNRRKCSKTTKECKTAGGKCRSSRKRCAVELSKASCNTKRCRCCVQSSGQPCDIPLLESMPLLDKRMQETHHVLTRLKKILNEYHRRKISIDKSLGRATLSVLKTTKRHIKKVNVLSGSLSRRLERNLSKTCQGDHQKITKLQKGLKKDNRKLEEIETELSDERNHRGKMKARQILNKIITVTVYLQKVITSYEIVVEIVYIIITTTTTTTTTTTASTTTSTVSLTSSSPSTYISPTTTTIIQAPSTTTKIPQTPELSPSPPVTINSTRPTTAPTTAPTTTPTIKAPSTTPKITLTPELSPSPPATIISTRPTTPTRTTIKAPSSTTTIVSQTPELSPLPPPSTTTIKTETLKTTSIPDENPIITEDGEEQNTILTVTDIIYVYINYTLIYNYSFTFVYTYLYYPTTTTPMPIPLV</sequence>
<evidence type="ECO:0000313" key="5">
    <source>
        <dbReference type="Proteomes" id="UP001381693"/>
    </source>
</evidence>
<organism evidence="4 5">
    <name type="scientific">Halocaridina rubra</name>
    <name type="common">Hawaiian red shrimp</name>
    <dbReference type="NCBI Taxonomy" id="373956"/>
    <lineage>
        <taxon>Eukaryota</taxon>
        <taxon>Metazoa</taxon>
        <taxon>Ecdysozoa</taxon>
        <taxon>Arthropoda</taxon>
        <taxon>Crustacea</taxon>
        <taxon>Multicrustacea</taxon>
        <taxon>Malacostraca</taxon>
        <taxon>Eumalacostraca</taxon>
        <taxon>Eucarida</taxon>
        <taxon>Decapoda</taxon>
        <taxon>Pleocyemata</taxon>
        <taxon>Caridea</taxon>
        <taxon>Atyoidea</taxon>
        <taxon>Atyidae</taxon>
        <taxon>Halocaridina</taxon>
    </lineage>
</organism>
<feature type="compositionally biased region" description="Low complexity" evidence="2">
    <location>
        <begin position="515"/>
        <end position="531"/>
    </location>
</feature>
<feature type="signal peptide" evidence="3">
    <location>
        <begin position="1"/>
        <end position="17"/>
    </location>
</feature>
<feature type="coiled-coil region" evidence="1">
    <location>
        <begin position="349"/>
        <end position="383"/>
    </location>
</feature>
<feature type="region of interest" description="Disordered" evidence="2">
    <location>
        <begin position="187"/>
        <end position="218"/>
    </location>
</feature>
<proteinExistence type="predicted"/>
<feature type="compositionally biased region" description="Basic residues" evidence="2">
    <location>
        <begin position="208"/>
        <end position="218"/>
    </location>
</feature>
<keyword evidence="5" id="KW-1185">Reference proteome</keyword>
<dbReference type="EMBL" id="JAXCGZ010009135">
    <property type="protein sequence ID" value="KAK7077356.1"/>
    <property type="molecule type" value="Genomic_DNA"/>
</dbReference>
<reference evidence="4 5" key="1">
    <citation type="submission" date="2023-11" db="EMBL/GenBank/DDBJ databases">
        <title>Halocaridina rubra genome assembly.</title>
        <authorList>
            <person name="Smith C."/>
        </authorList>
    </citation>
    <scope>NUCLEOTIDE SEQUENCE [LARGE SCALE GENOMIC DNA]</scope>
    <source>
        <strain evidence="4">EP-1</strain>
        <tissue evidence="4">Whole</tissue>
    </source>
</reference>
<feature type="region of interest" description="Disordered" evidence="2">
    <location>
        <begin position="421"/>
        <end position="442"/>
    </location>
</feature>